<evidence type="ECO:0000313" key="1">
    <source>
        <dbReference type="EMBL" id="KAA6308271.1"/>
    </source>
</evidence>
<dbReference type="EMBL" id="SNRY01008588">
    <property type="protein sequence ID" value="KAA6308271.1"/>
    <property type="molecule type" value="Genomic_DNA"/>
</dbReference>
<dbReference type="AlphaFoldDB" id="A0A5J4PHN8"/>
<feature type="non-terminal residue" evidence="1">
    <location>
        <position position="20"/>
    </location>
</feature>
<protein>
    <submittedName>
        <fullName evidence="1">Uncharacterized protein</fullName>
    </submittedName>
</protein>
<accession>A0A5J4PHN8</accession>
<proteinExistence type="predicted"/>
<organism evidence="1">
    <name type="scientific">termite gut metagenome</name>
    <dbReference type="NCBI Taxonomy" id="433724"/>
    <lineage>
        <taxon>unclassified sequences</taxon>
        <taxon>metagenomes</taxon>
        <taxon>organismal metagenomes</taxon>
    </lineage>
</organism>
<name>A0A5J4PHN8_9ZZZZ</name>
<gene>
    <name evidence="1" type="ORF">EZS27_040048</name>
</gene>
<sequence length="20" mass="2088">MIPLVVASERGLAQTVYVAA</sequence>
<comment type="caution">
    <text evidence="1">The sequence shown here is derived from an EMBL/GenBank/DDBJ whole genome shotgun (WGS) entry which is preliminary data.</text>
</comment>
<reference evidence="1" key="1">
    <citation type="submission" date="2019-03" db="EMBL/GenBank/DDBJ databases">
        <title>Single cell metagenomics reveals metabolic interactions within the superorganism composed of flagellate Streblomastix strix and complex community of Bacteroidetes bacteria on its surface.</title>
        <authorList>
            <person name="Treitli S.C."/>
            <person name="Kolisko M."/>
            <person name="Husnik F."/>
            <person name="Keeling P."/>
            <person name="Hampl V."/>
        </authorList>
    </citation>
    <scope>NUCLEOTIDE SEQUENCE</scope>
    <source>
        <strain evidence="1">STM</strain>
    </source>
</reference>